<dbReference type="InterPro" id="IPR046977">
    <property type="entry name" value="RsmC/RlmG"/>
</dbReference>
<keyword evidence="4 6" id="KW-0808">Transferase</keyword>
<comment type="caution">
    <text evidence="6">The sequence shown here is derived from an EMBL/GenBank/DDBJ whole genome shotgun (WGS) entry which is preliminary data.</text>
</comment>
<dbReference type="EMBL" id="MZGX01000022">
    <property type="protein sequence ID" value="OPX42986.1"/>
    <property type="molecule type" value="Genomic_DNA"/>
</dbReference>
<dbReference type="Pfam" id="PF05175">
    <property type="entry name" value="MTS"/>
    <property type="match status" value="1"/>
</dbReference>
<dbReference type="RefSeq" id="WP_080065568.1">
    <property type="nucleotide sequence ID" value="NZ_MZGX01000022.1"/>
</dbReference>
<evidence type="ECO:0000256" key="4">
    <source>
        <dbReference type="ARBA" id="ARBA00022679"/>
    </source>
</evidence>
<keyword evidence="1" id="KW-0963">Cytoplasm</keyword>
<feature type="domain" description="Methyltransferase small" evidence="5">
    <location>
        <begin position="28"/>
        <end position="194"/>
    </location>
</feature>
<dbReference type="STRING" id="48256.CLHUN_31300"/>
<evidence type="ECO:0000259" key="5">
    <source>
        <dbReference type="Pfam" id="PF05175"/>
    </source>
</evidence>
<evidence type="ECO:0000313" key="6">
    <source>
        <dbReference type="EMBL" id="OPX42986.1"/>
    </source>
</evidence>
<dbReference type="OrthoDB" id="9764961at2"/>
<dbReference type="EC" id="2.1.1.172" evidence="6"/>
<accession>A0A1V4SHK9</accession>
<dbReference type="InterPro" id="IPR029063">
    <property type="entry name" value="SAM-dependent_MTases_sf"/>
</dbReference>
<dbReference type="Proteomes" id="UP000191554">
    <property type="component" value="Unassembled WGS sequence"/>
</dbReference>
<sequence length="198" mass="21804">MSQHYYTENPDSEIKEKSFSETINGRQLSFTSVSGVFSFEGRIDKVSHNLIKNFTPSGSSILDAGCGYGAIGLFLKALFPSQQVSMIDINNRALDYTRKNAAANKLEVQVIHSNLYEALTGRFFDDIVSNPPFAAGKDLNTRLIAEARGHLSENGSLWLVAFHNKGGSTLKDIMKSVFGNVEDMDKSGGIRVYKAIKK</sequence>
<evidence type="ECO:0000256" key="3">
    <source>
        <dbReference type="ARBA" id="ARBA00022603"/>
    </source>
</evidence>
<reference evidence="6 7" key="1">
    <citation type="submission" date="2017-03" db="EMBL/GenBank/DDBJ databases">
        <title>Genome sequence of Clostridium hungatei DSM 14427.</title>
        <authorList>
            <person name="Poehlein A."/>
            <person name="Daniel R."/>
        </authorList>
    </citation>
    <scope>NUCLEOTIDE SEQUENCE [LARGE SCALE GENOMIC DNA]</scope>
    <source>
        <strain evidence="6 7">DSM 14427</strain>
    </source>
</reference>
<dbReference type="GO" id="GO:0003676">
    <property type="term" value="F:nucleic acid binding"/>
    <property type="evidence" value="ECO:0007669"/>
    <property type="project" value="InterPro"/>
</dbReference>
<evidence type="ECO:0000256" key="1">
    <source>
        <dbReference type="ARBA" id="ARBA00022490"/>
    </source>
</evidence>
<dbReference type="SUPFAM" id="SSF53335">
    <property type="entry name" value="S-adenosyl-L-methionine-dependent methyltransferases"/>
    <property type="match status" value="1"/>
</dbReference>
<gene>
    <name evidence="6" type="primary">rsmC_2</name>
    <name evidence="6" type="ORF">CLHUN_31300</name>
</gene>
<keyword evidence="2" id="KW-0698">rRNA processing</keyword>
<keyword evidence="3 6" id="KW-0489">Methyltransferase</keyword>
<dbReference type="InterPro" id="IPR002052">
    <property type="entry name" value="DNA_methylase_N6_adenine_CS"/>
</dbReference>
<dbReference type="InterPro" id="IPR007848">
    <property type="entry name" value="Small_mtfrase_dom"/>
</dbReference>
<dbReference type="AlphaFoldDB" id="A0A1V4SHK9"/>
<dbReference type="GO" id="GO:0052914">
    <property type="term" value="F:16S rRNA (guanine(1207)-N(2))-methyltransferase activity"/>
    <property type="evidence" value="ECO:0007669"/>
    <property type="project" value="UniProtKB-EC"/>
</dbReference>
<dbReference type="PROSITE" id="PS00092">
    <property type="entry name" value="N6_MTASE"/>
    <property type="match status" value="1"/>
</dbReference>
<dbReference type="PANTHER" id="PTHR47816:SF4">
    <property type="entry name" value="RIBOSOMAL RNA SMALL SUBUNIT METHYLTRANSFERASE C"/>
    <property type="match status" value="1"/>
</dbReference>
<dbReference type="PANTHER" id="PTHR47816">
    <property type="entry name" value="RIBOSOMAL RNA SMALL SUBUNIT METHYLTRANSFERASE C"/>
    <property type="match status" value="1"/>
</dbReference>
<organism evidence="6 7">
    <name type="scientific">Ruminiclostridium hungatei</name>
    <name type="common">Clostridium hungatei</name>
    <dbReference type="NCBI Taxonomy" id="48256"/>
    <lineage>
        <taxon>Bacteria</taxon>
        <taxon>Bacillati</taxon>
        <taxon>Bacillota</taxon>
        <taxon>Clostridia</taxon>
        <taxon>Eubacteriales</taxon>
        <taxon>Oscillospiraceae</taxon>
        <taxon>Ruminiclostridium</taxon>
    </lineage>
</organism>
<dbReference type="Gene3D" id="3.40.50.150">
    <property type="entry name" value="Vaccinia Virus protein VP39"/>
    <property type="match status" value="1"/>
</dbReference>
<name>A0A1V4SHK9_RUMHU</name>
<evidence type="ECO:0000313" key="7">
    <source>
        <dbReference type="Proteomes" id="UP000191554"/>
    </source>
</evidence>
<dbReference type="CDD" id="cd02440">
    <property type="entry name" value="AdoMet_MTases"/>
    <property type="match status" value="1"/>
</dbReference>
<protein>
    <submittedName>
        <fullName evidence="6">Ribosomal RNA small subunit methyltransferase C</fullName>
        <ecNumber evidence="6">2.1.1.172</ecNumber>
    </submittedName>
</protein>
<proteinExistence type="predicted"/>
<keyword evidence="7" id="KW-1185">Reference proteome</keyword>
<evidence type="ECO:0000256" key="2">
    <source>
        <dbReference type="ARBA" id="ARBA00022552"/>
    </source>
</evidence>